<dbReference type="InterPro" id="IPR020841">
    <property type="entry name" value="PKS_Beta-ketoAc_synthase_dom"/>
</dbReference>
<dbReference type="InterPro" id="IPR032821">
    <property type="entry name" value="PKS_assoc"/>
</dbReference>
<dbReference type="CDD" id="cd00833">
    <property type="entry name" value="PKS"/>
    <property type="match status" value="1"/>
</dbReference>
<dbReference type="Gene3D" id="3.30.300.30">
    <property type="match status" value="1"/>
</dbReference>
<dbReference type="PANTHER" id="PTHR43775:SF51">
    <property type="entry name" value="INACTIVE PHENOLPHTHIOCEROL SYNTHESIS POLYKETIDE SYNTHASE TYPE I PKS1-RELATED"/>
    <property type="match status" value="1"/>
</dbReference>
<dbReference type="PROSITE" id="PS00455">
    <property type="entry name" value="AMP_BINDING"/>
    <property type="match status" value="1"/>
</dbReference>
<dbReference type="Pfam" id="PF00501">
    <property type="entry name" value="AMP-binding"/>
    <property type="match status" value="1"/>
</dbReference>
<dbReference type="SUPFAM" id="SSF52151">
    <property type="entry name" value="FabD/lysophospholipase-like"/>
    <property type="match status" value="1"/>
</dbReference>
<evidence type="ECO:0000256" key="4">
    <source>
        <dbReference type="ARBA" id="ARBA00022679"/>
    </source>
</evidence>
<dbReference type="Pfam" id="PF00698">
    <property type="entry name" value="Acyl_transf_1"/>
    <property type="match status" value="1"/>
</dbReference>
<dbReference type="PROSITE" id="PS00012">
    <property type="entry name" value="PHOSPHOPANTETHEINE"/>
    <property type="match status" value="2"/>
</dbReference>
<dbReference type="Pfam" id="PF00109">
    <property type="entry name" value="ketoacyl-synt"/>
    <property type="match status" value="1"/>
</dbReference>
<dbReference type="Gene3D" id="3.40.47.10">
    <property type="match status" value="1"/>
</dbReference>
<dbReference type="SMART" id="SM00823">
    <property type="entry name" value="PKS_PP"/>
    <property type="match status" value="2"/>
</dbReference>
<dbReference type="InterPro" id="IPR001242">
    <property type="entry name" value="Condensation_dom"/>
</dbReference>
<feature type="domain" description="Carrier" evidence="6">
    <location>
        <begin position="1998"/>
        <end position="2073"/>
    </location>
</feature>
<dbReference type="SUPFAM" id="SSF56801">
    <property type="entry name" value="Acetyl-CoA synthetase-like"/>
    <property type="match status" value="1"/>
</dbReference>
<dbReference type="Pfam" id="PF00668">
    <property type="entry name" value="Condensation"/>
    <property type="match status" value="2"/>
</dbReference>
<evidence type="ECO:0000256" key="3">
    <source>
        <dbReference type="ARBA" id="ARBA00022553"/>
    </source>
</evidence>
<protein>
    <submittedName>
        <fullName evidence="8">Hybrid non-ribosomal peptide synthetase/type I polyketide synthase</fullName>
    </submittedName>
</protein>
<dbReference type="SUPFAM" id="SSF52777">
    <property type="entry name" value="CoA-dependent acyltransferases"/>
    <property type="match status" value="4"/>
</dbReference>
<dbReference type="InterPro" id="IPR042099">
    <property type="entry name" value="ANL_N_sf"/>
</dbReference>
<evidence type="ECO:0000256" key="5">
    <source>
        <dbReference type="ARBA" id="ARBA00029443"/>
    </source>
</evidence>
<accession>A0ABN6VK16</accession>
<dbReference type="InterPro" id="IPR014043">
    <property type="entry name" value="Acyl_transferase_dom"/>
</dbReference>
<dbReference type="Pfam" id="PF13193">
    <property type="entry name" value="AMP-binding_C"/>
    <property type="match status" value="1"/>
</dbReference>
<dbReference type="InterPro" id="IPR036736">
    <property type="entry name" value="ACP-like_sf"/>
</dbReference>
<dbReference type="SUPFAM" id="SSF53901">
    <property type="entry name" value="Thiolase-like"/>
    <property type="match status" value="1"/>
</dbReference>
<dbReference type="Gene3D" id="3.40.50.12780">
    <property type="entry name" value="N-terminal domain of ligase-like"/>
    <property type="match status" value="1"/>
</dbReference>
<dbReference type="Gene3D" id="1.10.1200.10">
    <property type="entry name" value="ACP-like"/>
    <property type="match status" value="2"/>
</dbReference>
<geneLocation type="plasmid" evidence="8 9">
    <name>pSS37A-Re-1</name>
</geneLocation>
<dbReference type="InterPro" id="IPR016039">
    <property type="entry name" value="Thiolase-like"/>
</dbReference>
<keyword evidence="9" id="KW-1185">Reference proteome</keyword>
<dbReference type="InterPro" id="IPR014031">
    <property type="entry name" value="Ketoacyl_synth_C"/>
</dbReference>
<dbReference type="PANTHER" id="PTHR43775">
    <property type="entry name" value="FATTY ACID SYNTHASE"/>
    <property type="match status" value="1"/>
</dbReference>
<dbReference type="EMBL" id="AP027143">
    <property type="protein sequence ID" value="BDV36054.1"/>
    <property type="molecule type" value="Genomic_DNA"/>
</dbReference>
<dbReference type="Pfam" id="PF00550">
    <property type="entry name" value="PP-binding"/>
    <property type="match status" value="2"/>
</dbReference>
<dbReference type="InterPro" id="IPR050091">
    <property type="entry name" value="PKS_NRPS_Biosynth_Enz"/>
</dbReference>
<dbReference type="InterPro" id="IPR010071">
    <property type="entry name" value="AA_adenyl_dom"/>
</dbReference>
<dbReference type="SMART" id="SM00827">
    <property type="entry name" value="PKS_AT"/>
    <property type="match status" value="1"/>
</dbReference>
<organism evidence="8 9">
    <name type="scientific">Methylocystis iwaonis</name>
    <dbReference type="NCBI Taxonomy" id="2885079"/>
    <lineage>
        <taxon>Bacteria</taxon>
        <taxon>Pseudomonadati</taxon>
        <taxon>Pseudomonadota</taxon>
        <taxon>Alphaproteobacteria</taxon>
        <taxon>Hyphomicrobiales</taxon>
        <taxon>Methylocystaceae</taxon>
        <taxon>Methylocystis</taxon>
    </lineage>
</organism>
<dbReference type="Pfam" id="PF02801">
    <property type="entry name" value="Ketoacyl-synt_C"/>
    <property type="match status" value="1"/>
</dbReference>
<dbReference type="InterPro" id="IPR009081">
    <property type="entry name" value="PP-bd_ACP"/>
</dbReference>
<feature type="domain" description="Carrier" evidence="6">
    <location>
        <begin position="951"/>
        <end position="1028"/>
    </location>
</feature>
<name>A0ABN6VK16_9HYPH</name>
<dbReference type="InterPro" id="IPR020806">
    <property type="entry name" value="PKS_PP-bd"/>
</dbReference>
<dbReference type="Gene3D" id="3.30.559.30">
    <property type="entry name" value="Nonribosomal peptide synthetase, condensation domain"/>
    <property type="match status" value="2"/>
</dbReference>
<proteinExistence type="inferred from homology"/>
<evidence type="ECO:0000313" key="9">
    <source>
        <dbReference type="Proteomes" id="UP001317629"/>
    </source>
</evidence>
<evidence type="ECO:0000259" key="7">
    <source>
        <dbReference type="PROSITE" id="PS52004"/>
    </source>
</evidence>
<evidence type="ECO:0000256" key="1">
    <source>
        <dbReference type="ARBA" id="ARBA00001957"/>
    </source>
</evidence>
<dbReference type="InterPro" id="IPR001227">
    <property type="entry name" value="Ac_transferase_dom_sf"/>
</dbReference>
<dbReference type="InterPro" id="IPR016035">
    <property type="entry name" value="Acyl_Trfase/lysoPLipase"/>
</dbReference>
<feature type="domain" description="Ketosynthase family 3 (KS3)" evidence="7">
    <location>
        <begin position="29"/>
        <end position="455"/>
    </location>
</feature>
<dbReference type="CDD" id="cd05930">
    <property type="entry name" value="A_NRPS"/>
    <property type="match status" value="1"/>
</dbReference>
<dbReference type="CDD" id="cd19531">
    <property type="entry name" value="LCL_NRPS-like"/>
    <property type="match status" value="1"/>
</dbReference>
<dbReference type="Gene3D" id="3.30.70.3290">
    <property type="match status" value="1"/>
</dbReference>
<dbReference type="SUPFAM" id="SSF47336">
    <property type="entry name" value="ACP-like"/>
    <property type="match status" value="2"/>
</dbReference>
<dbReference type="InterPro" id="IPR025110">
    <property type="entry name" value="AMP-bd_C"/>
</dbReference>
<reference evidence="8 9" key="1">
    <citation type="journal article" date="2023" name="Int. J. Syst. Evol. Microbiol.">
        <title>Methylocystis iwaonis sp. nov., a type II methane-oxidizing bacterium from surface soil of a rice paddy field in Japan, and emended description of the genus Methylocystis (ex Whittenbury et al. 1970) Bowman et al. 1993.</title>
        <authorList>
            <person name="Kaise H."/>
            <person name="Sawadogo J.B."/>
            <person name="Alam M.S."/>
            <person name="Ueno C."/>
            <person name="Dianou D."/>
            <person name="Shinjo R."/>
            <person name="Asakawa S."/>
        </authorList>
    </citation>
    <scope>NUCLEOTIDE SEQUENCE [LARGE SCALE GENOMIC DNA]</scope>
    <source>
        <strain evidence="8 9">SS37A-Re</strain>
    </source>
</reference>
<dbReference type="Pfam" id="PF16197">
    <property type="entry name" value="KAsynt_C_assoc"/>
    <property type="match status" value="1"/>
</dbReference>
<dbReference type="SMART" id="SM00825">
    <property type="entry name" value="PKS_KS"/>
    <property type="match status" value="1"/>
</dbReference>
<dbReference type="InterPro" id="IPR006162">
    <property type="entry name" value="Ppantetheine_attach_site"/>
</dbReference>
<dbReference type="InterPro" id="IPR016036">
    <property type="entry name" value="Malonyl_transacylase_ACP-bd"/>
</dbReference>
<dbReference type="SMART" id="SM01294">
    <property type="entry name" value="PKS_PP_betabranch"/>
    <property type="match status" value="1"/>
</dbReference>
<dbReference type="InterPro" id="IPR014030">
    <property type="entry name" value="Ketoacyl_synth_N"/>
</dbReference>
<dbReference type="Gene3D" id="3.40.366.10">
    <property type="entry name" value="Malonyl-Coenzyme A Acyl Carrier Protein, domain 2"/>
    <property type="match status" value="1"/>
</dbReference>
<keyword evidence="8" id="KW-0614">Plasmid</keyword>
<dbReference type="InterPro" id="IPR020845">
    <property type="entry name" value="AMP-binding_CS"/>
</dbReference>
<comment type="similarity">
    <text evidence="5">In the C-terminal section; belongs to the NRP synthetase family.</text>
</comment>
<keyword evidence="4" id="KW-0808">Transferase</keyword>
<evidence type="ECO:0000256" key="2">
    <source>
        <dbReference type="ARBA" id="ARBA00022450"/>
    </source>
</evidence>
<comment type="cofactor">
    <cofactor evidence="1">
        <name>pantetheine 4'-phosphate</name>
        <dbReference type="ChEBI" id="CHEBI:47942"/>
    </cofactor>
</comment>
<keyword evidence="3" id="KW-0597">Phosphoprotein</keyword>
<dbReference type="InterPro" id="IPR023213">
    <property type="entry name" value="CAT-like_dom_sf"/>
</dbReference>
<dbReference type="Proteomes" id="UP001317629">
    <property type="component" value="Plasmid pSS37A-Re-1"/>
</dbReference>
<dbReference type="SUPFAM" id="SSF55048">
    <property type="entry name" value="Probable ACP-binding domain of malonyl-CoA ACP transacylase"/>
    <property type="match status" value="1"/>
</dbReference>
<dbReference type="InterPro" id="IPR045851">
    <property type="entry name" value="AMP-bd_C_sf"/>
</dbReference>
<dbReference type="InterPro" id="IPR000873">
    <property type="entry name" value="AMP-dep_synth/lig_dom"/>
</dbReference>
<evidence type="ECO:0000313" key="8">
    <source>
        <dbReference type="EMBL" id="BDV36054.1"/>
    </source>
</evidence>
<dbReference type="PROSITE" id="PS00606">
    <property type="entry name" value="KS3_1"/>
    <property type="match status" value="1"/>
</dbReference>
<dbReference type="PROSITE" id="PS52004">
    <property type="entry name" value="KS3_2"/>
    <property type="match status" value="1"/>
</dbReference>
<sequence length="2497" mass="270828">MSDLDFRKKAVVALETLRRRVSELEAGTGDPIAIIGYEGRFPGGEDADSFWALLREERDAISTIPPDRWDADAFYSPDSDAAGKTITRRAGLLDAVDEFDAQFFGIAPREAISMDPQHRLMLETSWRAIEHAGIAATELEGSRTGVWMGLSTHEYLGLLATHTAPETLDAYFATGTSPAVGAGRISYRLGLEGPAVTVDTACSSSLVAIHQACQALRLRECDLALAGGVNVILTPAVMVSMSRARMLAPDGRCKTFDAAADGYVRGEGCGVLVLKRLSDAVRDGDNIRAVLRGSAVNQDGASGGLTVPNGRAQQRVIQDALKQAGLAPAEIDYLEAHGTGTSLGDPIEVQAAAAALGADRTADRPLLIGSAKTNIGHLEAAAGIAGVIKVVLALEHGLLPKHLHFQTPSPHIPWRRLPLEVVSEARPWPRGERVRRAGVSSFGFSGTNAHVVIEEAPAASPAAASRDGSSAPAERPWHLLTFSARTAPALKSLALDYARRVELLPSASALADVSYTAGVGRSHLERRAAIVAADPAGAAQQLAAFAEEHSSPGVHSGVSADPPKTAWLFTGQGSQRVGMGRELYETQPVFRRTLDECAAAVEDMLERPLLDVMFASDGAVNHTSYAQPALFAVEMGLARLWESWGVSPDVVLGHSVGQYAAACVAGTFTLEQGAQLLAERGRLFGALPAGGSMAAVFAQAEAIEARLAAYPRLSLAAYNGAHVVVSGPQQDVRALVELFRQEGLRAEELETSHAFHSELLEPALDAFEAYAAQIPYGALTRTLVCNRTGKVLGGQTRLDAQYWRRHAREPVQFAQSVQTLGGLGCRVLLEIGPQPVLAGMALRAWPEGSQVPQAVASLRRDTPDARQIKEALGQMYVAGARIDFKAVDEPWERNKVDLPKYSFKRKKFWFTPARRFAEAAIAPSDNIPETASAEPDRRDADAWLAHAPQGERLGIVVERLRAEIGRALHMSVEDVDAHTAFATMGMDSLTAMELRSRMQAALGAAPPVALFVESPDVATLAARLLAWWEESQRDESKRQPPMARIPRDDSPLVLSSSQEQLWFLHELAPSSCAYNVAAAVRIRGPLDAAVMERSLNTLVARHEALRTAFGVERGQARSKIVPTVNVPLPIDDVRDEAEVSEWERREAGAPFDLACAPLFRARLLRFDAARHVLLVTMHHIITDGWSFGVLLRELSAIYGAYQRGEPSPLAELPIQYADYAAWQRQWLSGDRLEELLAYWKSELAGISPLSLPTDRPPPRTSTFRGRRIRFELGADRARALRKLAQSERVTLFTPLLAALSAVLQRHTGQDDFVVGAMSANRGRLEIESLIGLFVNAVPLRVLLDGDPEIRDLLARLAARLQSAMAHEAPFDLVTNAVERERGGARSPLFRVQLLLQAAINPPALPGLEIEVEEIDTQTAKRDLTFTLFDDATMAGHVEYSTDLFDAPRIERLLRHFLNALDAIVENPTRRLSALPLLTPEELAAGRAAAPLALAGPLTVAELFESVAVQRGEAVACEDGERRLTYAELEAAARRLARWLRSQGIGAGAAVAVRTGRKVDMIVGMLGVMKAGAIYVPLDESYPKDRIAHMLAEANVALEVSEPLGPEVAKESAEPLAPAVGPSDPAYIVFTSGSTGRPKGVVISHGAAAEYAQTLVRELDVRPSDAWLHTASIAFSSSMRQILAPLAAGARIIVADNDERRDPFALLARVRAAEATIVDLVPSVVRQVVDSLRMLPNAERATLLDNDLRLLLTASEPLRYGLARDWRALVGDKVRWFNLYGQTETAGIVSLHPVDPQAEADPQAIVPIGRPRANVRMIALDAQRRQTPVGVPGQLHIGGACLALRYLGEPALSTERFFEFEDASNVPQRFYAAGDIVRMNENGLFEFLGRDDAQVKIRGVRVEPGEIERVLLDHPLVKEAAVAAFDDDGDKRLAAYVTVNGAEVSAQALRDHLRCILPEHMIPSSFVTLERMPTTPNGKLDRAALPAPTRIATDVAFVAPRPGVEETLATLWRDLLKVERVGANDNFFLLGGHSMLAAQLRARIHQNLDVELPLNAIFEDQTLAALAARLESAHGSFAVLPQLVKAPAGTATPASMAQEIAWSAEQAHPGSPGNWIDVSVRIVGPLDEERQIRSMQEALRRHAILRTIVAPTDSGLTLRVLDGIPEISRCELESLSPAGRAFEQAADGKAAIQMSLERKGEEEWLLRLRCHRMLADGATVRMLLGEIWALYANSLEGMDLFPLLDPSLSYADYANWERQWLTQKARDEQVEHFRREYEAGLTSPLPTDGPRASGELPSEGDILRFALPRVAVEAAKACAMRERATLPMALSAAFASTLAHELGRESVTIALPVSRRHHPATHRMLGPFMNTLPLRIDGAHRPIDELAPCVRATTLAALAHQNAPWHEIVAALRKDHGPDAERLGDAALVVEDAAPQNVQLAGLRLSRTPAARIFVRRPLTLSLAIDESEINASLMYATSLFTRETIEKLAGGFLAVFR</sequence>
<dbReference type="NCBIfam" id="TIGR01733">
    <property type="entry name" value="AA-adenyl-dom"/>
    <property type="match status" value="1"/>
</dbReference>
<evidence type="ECO:0000259" key="6">
    <source>
        <dbReference type="PROSITE" id="PS50075"/>
    </source>
</evidence>
<dbReference type="Gene3D" id="3.30.559.10">
    <property type="entry name" value="Chloramphenicol acetyltransferase-like domain"/>
    <property type="match status" value="2"/>
</dbReference>
<keyword evidence="2" id="KW-0596">Phosphopantetheine</keyword>
<dbReference type="InterPro" id="IPR018201">
    <property type="entry name" value="Ketoacyl_synth_AS"/>
</dbReference>
<gene>
    <name evidence="8" type="ORF">SS37A_35840</name>
</gene>
<dbReference type="PROSITE" id="PS50075">
    <property type="entry name" value="CARRIER"/>
    <property type="match status" value="2"/>
</dbReference>